<keyword evidence="4 7" id="KW-1133">Transmembrane helix</keyword>
<comment type="caution">
    <text evidence="8">The sequence shown here is derived from an EMBL/GenBank/DDBJ whole genome shotgun (WGS) entry which is preliminary data.</text>
</comment>
<evidence type="ECO:0000256" key="1">
    <source>
        <dbReference type="ARBA" id="ARBA00004141"/>
    </source>
</evidence>
<gene>
    <name evidence="8" type="ORF">N7456_004873</name>
</gene>
<keyword evidence="9" id="KW-1185">Reference proteome</keyword>
<feature type="transmembrane region" description="Helical" evidence="7">
    <location>
        <begin position="443"/>
        <end position="466"/>
    </location>
</feature>
<accession>A0A9W9FXH7</accession>
<name>A0A9W9FXH7_9EURO</name>
<evidence type="ECO:0000313" key="9">
    <source>
        <dbReference type="Proteomes" id="UP001149165"/>
    </source>
</evidence>
<proteinExistence type="inferred from homology"/>
<keyword evidence="5 7" id="KW-0472">Membrane</keyword>
<evidence type="ECO:0000256" key="5">
    <source>
        <dbReference type="ARBA" id="ARBA00023136"/>
    </source>
</evidence>
<evidence type="ECO:0008006" key="10">
    <source>
        <dbReference type="Google" id="ProtNLM"/>
    </source>
</evidence>
<dbReference type="EMBL" id="JAPQKH010000003">
    <property type="protein sequence ID" value="KAJ5108198.1"/>
    <property type="molecule type" value="Genomic_DNA"/>
</dbReference>
<feature type="transmembrane region" description="Helical" evidence="7">
    <location>
        <begin position="109"/>
        <end position="130"/>
    </location>
</feature>
<evidence type="ECO:0000256" key="4">
    <source>
        <dbReference type="ARBA" id="ARBA00022989"/>
    </source>
</evidence>
<sequence>MSPSNNNDIERNNATASSSSHWFERGDPPPDEYTSLMPKPASEDDHWARIEDQIKSFDKSRTRSILTESWELLKDTVPVIFGYTLQMSLQTSTAIIIGQSSPMNLAVAAFSQMFALVTGWMIALGGTTALDTIASSTFTGSGNKHDLGILLQRALFVLSGFFIPVAIIWAFSEPIFLALGQEAELSRLSAQYLTVLIPGGLGYIFFEVMKKYLQAQGLMRAGTYVMMIVLPCHCLMTYIFCYTLEIGLLGAPLASNISYWFGFVLLVLYAKFIDGSDCWGGWSRAAFENMWTFAQLSLLGILHIGTEWWAFEIVALAAGRLGTTSLAAQSVIMTADSVLNTIPFGLGIATSSRIGNLLGARSAKGAARTAHISVLLAIFLGSLVLAVLLGSRNHFAKIFNRDQQVVSLVSEIMPFVALFQIADGMNGSCGGSLRGMGRQHVGAVVNVFSYYIFALPLGIYLAFHGWGLKGLWIGQCVALYCVGLVQWALVARSNWENEVSKAFKRMDAQDVLESDSRSYLARDE</sequence>
<dbReference type="InterPro" id="IPR002528">
    <property type="entry name" value="MATE_fam"/>
</dbReference>
<dbReference type="Proteomes" id="UP001149165">
    <property type="component" value="Unassembled WGS sequence"/>
</dbReference>
<dbReference type="GO" id="GO:1990961">
    <property type="term" value="P:xenobiotic detoxification by transmembrane export across the plasma membrane"/>
    <property type="evidence" value="ECO:0007669"/>
    <property type="project" value="InterPro"/>
</dbReference>
<dbReference type="GO" id="GO:0016020">
    <property type="term" value="C:membrane"/>
    <property type="evidence" value="ECO:0007669"/>
    <property type="project" value="UniProtKB-SubCell"/>
</dbReference>
<feature type="transmembrane region" description="Helical" evidence="7">
    <location>
        <begin position="150"/>
        <end position="171"/>
    </location>
</feature>
<comment type="subcellular location">
    <subcellularLocation>
        <location evidence="1">Membrane</location>
        <topology evidence="1">Multi-pass membrane protein</topology>
    </subcellularLocation>
</comment>
<dbReference type="PANTHER" id="PTHR11206">
    <property type="entry name" value="MULTIDRUG RESISTANCE PROTEIN"/>
    <property type="match status" value="1"/>
</dbReference>
<feature type="compositionally biased region" description="Polar residues" evidence="6">
    <location>
        <begin position="1"/>
        <end position="21"/>
    </location>
</feature>
<feature type="transmembrane region" description="Helical" evidence="7">
    <location>
        <begin position="246"/>
        <end position="269"/>
    </location>
</feature>
<dbReference type="AlphaFoldDB" id="A0A9W9FXH7"/>
<reference evidence="8" key="2">
    <citation type="journal article" date="2023" name="IMA Fungus">
        <title>Comparative genomic study of the Penicillium genus elucidates a diverse pangenome and 15 lateral gene transfer events.</title>
        <authorList>
            <person name="Petersen C."/>
            <person name="Sorensen T."/>
            <person name="Nielsen M.R."/>
            <person name="Sondergaard T.E."/>
            <person name="Sorensen J.L."/>
            <person name="Fitzpatrick D.A."/>
            <person name="Frisvad J.C."/>
            <person name="Nielsen K.L."/>
        </authorList>
    </citation>
    <scope>NUCLEOTIDE SEQUENCE</scope>
    <source>
        <strain evidence="8">IBT 30069</strain>
    </source>
</reference>
<dbReference type="NCBIfam" id="TIGR00797">
    <property type="entry name" value="matE"/>
    <property type="match status" value="1"/>
</dbReference>
<evidence type="ECO:0000313" key="8">
    <source>
        <dbReference type="EMBL" id="KAJ5108198.1"/>
    </source>
</evidence>
<dbReference type="GO" id="GO:0015297">
    <property type="term" value="F:antiporter activity"/>
    <property type="evidence" value="ECO:0007669"/>
    <property type="project" value="InterPro"/>
</dbReference>
<dbReference type="CDD" id="cd13132">
    <property type="entry name" value="MATE_eukaryotic"/>
    <property type="match status" value="1"/>
</dbReference>
<feature type="transmembrane region" description="Helical" evidence="7">
    <location>
        <begin position="472"/>
        <end position="491"/>
    </location>
</feature>
<reference evidence="8" key="1">
    <citation type="submission" date="2022-11" db="EMBL/GenBank/DDBJ databases">
        <authorList>
            <person name="Petersen C."/>
        </authorList>
    </citation>
    <scope>NUCLEOTIDE SEQUENCE</scope>
    <source>
        <strain evidence="8">IBT 30069</strain>
    </source>
</reference>
<evidence type="ECO:0000256" key="3">
    <source>
        <dbReference type="ARBA" id="ARBA00022692"/>
    </source>
</evidence>
<feature type="transmembrane region" description="Helical" evidence="7">
    <location>
        <begin position="370"/>
        <end position="391"/>
    </location>
</feature>
<feature type="transmembrane region" description="Helical" evidence="7">
    <location>
        <begin position="191"/>
        <end position="209"/>
    </location>
</feature>
<keyword evidence="3 7" id="KW-0812">Transmembrane</keyword>
<dbReference type="InterPro" id="IPR045069">
    <property type="entry name" value="MATE_euk"/>
</dbReference>
<evidence type="ECO:0000256" key="7">
    <source>
        <dbReference type="SAM" id="Phobius"/>
    </source>
</evidence>
<dbReference type="OrthoDB" id="2126698at2759"/>
<dbReference type="GO" id="GO:0042910">
    <property type="term" value="F:xenobiotic transmembrane transporter activity"/>
    <property type="evidence" value="ECO:0007669"/>
    <property type="project" value="InterPro"/>
</dbReference>
<feature type="transmembrane region" description="Helical" evidence="7">
    <location>
        <begin position="221"/>
        <end position="240"/>
    </location>
</feature>
<comment type="similarity">
    <text evidence="2">Belongs to the multi antimicrobial extrusion (MATE) (TC 2.A.66.1) family.</text>
</comment>
<evidence type="ECO:0000256" key="6">
    <source>
        <dbReference type="SAM" id="MobiDB-lite"/>
    </source>
</evidence>
<organism evidence="8 9">
    <name type="scientific">Penicillium angulare</name>
    <dbReference type="NCBI Taxonomy" id="116970"/>
    <lineage>
        <taxon>Eukaryota</taxon>
        <taxon>Fungi</taxon>
        <taxon>Dikarya</taxon>
        <taxon>Ascomycota</taxon>
        <taxon>Pezizomycotina</taxon>
        <taxon>Eurotiomycetes</taxon>
        <taxon>Eurotiomycetidae</taxon>
        <taxon>Eurotiales</taxon>
        <taxon>Aspergillaceae</taxon>
        <taxon>Penicillium</taxon>
    </lineage>
</organism>
<evidence type="ECO:0000256" key="2">
    <source>
        <dbReference type="ARBA" id="ARBA00010199"/>
    </source>
</evidence>
<feature type="region of interest" description="Disordered" evidence="6">
    <location>
        <begin position="1"/>
        <end position="40"/>
    </location>
</feature>
<dbReference type="Pfam" id="PF01554">
    <property type="entry name" value="MatE"/>
    <property type="match status" value="2"/>
</dbReference>
<protein>
    <recommendedName>
        <fullName evidence="10">Multi antimicrobial extrusion protein</fullName>
    </recommendedName>
</protein>